<gene>
    <name evidence="2" type="ORF">CQZ99_23260</name>
</gene>
<comment type="caution">
    <text evidence="2">The sequence shown here is derived from an EMBL/GenBank/DDBJ whole genome shotgun (WGS) entry which is preliminary data.</text>
</comment>
<name>A0A2S9EBQ8_9PSED</name>
<dbReference type="RefSeq" id="WP_105698893.1">
    <property type="nucleotide sequence ID" value="NZ_CP159260.1"/>
</dbReference>
<organism evidence="2 3">
    <name type="scientific">Pseudomonas poae</name>
    <dbReference type="NCBI Taxonomy" id="200451"/>
    <lineage>
        <taxon>Bacteria</taxon>
        <taxon>Pseudomonadati</taxon>
        <taxon>Pseudomonadota</taxon>
        <taxon>Gammaproteobacteria</taxon>
        <taxon>Pseudomonadales</taxon>
        <taxon>Pseudomonadaceae</taxon>
        <taxon>Pseudomonas</taxon>
    </lineage>
</organism>
<feature type="domain" description="Dermonecrotic toxin N-terminal" evidence="1">
    <location>
        <begin position="367"/>
        <end position="637"/>
    </location>
</feature>
<reference evidence="2 3" key="1">
    <citation type="submission" date="2017-09" db="EMBL/GenBank/DDBJ databases">
        <title>Genomic, metabolic, and phenotypic characteristics of bacterial isolates from the natural microbiome of the model nematode Caenorhabditis elegans.</title>
        <authorList>
            <person name="Zimmermann J."/>
            <person name="Obeng N."/>
            <person name="Yang W."/>
            <person name="Obeng O."/>
            <person name="Kissoyan K."/>
            <person name="Pees B."/>
            <person name="Dirksen P."/>
            <person name="Hoppner M."/>
            <person name="Franke A."/>
            <person name="Rosenstiel P."/>
            <person name="Leippe M."/>
            <person name="Dierking K."/>
            <person name="Kaleta C."/>
            <person name="Schulenburg H."/>
        </authorList>
    </citation>
    <scope>NUCLEOTIDE SEQUENCE [LARGE SCALE GENOMIC DNA]</scope>
    <source>
        <strain evidence="2 3">MYb117</strain>
    </source>
</reference>
<evidence type="ECO:0000259" key="1">
    <source>
        <dbReference type="Pfam" id="PF20178"/>
    </source>
</evidence>
<proteinExistence type="predicted"/>
<dbReference type="Proteomes" id="UP000238045">
    <property type="component" value="Unassembled WGS sequence"/>
</dbReference>
<evidence type="ECO:0000313" key="2">
    <source>
        <dbReference type="EMBL" id="PRC12347.1"/>
    </source>
</evidence>
<keyword evidence="3" id="KW-1185">Reference proteome</keyword>
<sequence>MTPATQQPAINLVQQAVHAQFSSRPTLREVVTQRLGDSLTEKFPNGRLAPTELFLAVVRDGGGRDLHPLVQVALGHLADGRFPDLAPRGGLDCYVGDATGNRLSPAFDLGVVESVIRELPLILHIAYQDALAAYWGHDSDAGGSRWQWLARLLCGQMQAASARPPCTDPELTHLLDTLTRYPTREARGRQRSGEAAVHAYTVEALLVRDNTRLTVQSSDILVVNSTRVLLCRVDGRIESWPDLDAFGQAWGEQMQRRYLAERFTWNLYEPDGDIFEVQAALILNQQLDDLAALPLPAARSVGELEQRYASITSVACLFNDARTLPRNTFAAVRARLPDWLQQASPADRFAYRECLLEQANAGESYLEGVDDIHTYASRHLNHQLCLDRNAALHGQRTCPEATPARYKAEQLEATFHVPVGTLDSGYVEPVSMSLVCLALKNLSGKPKGRMMLRHTAGEPLEPWLTPEYVLQLVQRVDIGLNYPAYIRQELLGDSAQAKKRMELFTRQQPAQLKLQALESKIRGDAGPAPVQVPGCHEATTWAPASSRAGETRLSALGVRYVQAVLASPRSERFVENVEVVMRVLAFQRKPGANGDVVQNMFIIESRDLQSGPHIVYRPAYHPPLLEFANRALLLDAITLPGALQQSVLDWLPDNARAVYANGGFHEPHYVRIGGIGSEFDPLPPPPKPATLTAIDDESGLHIHQALNNGQLLPYLFTCQAKQLAEQATRESTSNTQSRWALMLEGMQLGFNTLLMLLRGPLATVGWFMQLATSLKQDLPALESDDPTARELAWVDLLLNTAMVLVHHSVPLTEIPVTDTPHAPHTPLPLRRPPGQAVQARTQVKRGTIGLPSEPPGSGRTLLDFDHSVASDSGSARLLEKLLQVNVRWPEPAVEPLASGRFKGLYALDNRWYASVGGLFFQVHIVPGVAEVFIVHPDKPDHPGIKLATDGNGHWTLDRGLKLLGGGPKRLAALRVENRRKTEALIERMQTLSAEITPLMETFTASLARMSSAYEGLNQQSRALKLVWALLEKASVEQRPALEARHQQQIRSFATERRHYEILLGTLRERFAHALPLRLELVDVGTGLEKYGGAGVHIQDRADVLGTLYDHQRLIHTYQIGWIETLQFTERGEPMSSVGKRMLIDKLFGDPTAYNQYMARSVELADAIQQLAEGTRAMESTLERLETDSVAGRVIREQKIASIVNPERFFPENLTLRALIPRAWASFELVQPVSPQEAFYVERLDMDDLSATLLSHIEVRSSTQYSLDEQRGVLETSLLKYQQYQQSLAALKLINPARLNPPSEHLLEGLHDAQALAERDLESVVRNQEQLEVHLPLSKTLRKQATSKRVFKTRKKHYLIGDLKPGTPQMPEEHFDITDSLTGETMTSFQNAPEGWRPIREPLPAEPKTAPLERSLMTLKVLGQTLISEGVSIEQLATTQQQLLESPLTRQTINPGDWDQLLSGQAEKLRALADEVVREHLAKPTAQDLIDDLRAHARDMTRTARHMTSAAYKRQWPTLQSLEYLWRHGEIDINLTSTADPQRPTLSGDFFTEYAIYDKAQKPPKVLWYAHFHYDRADAPPERYTRAHLKLAEQRKYTQKDLLKRQVQTSLQRQQAPDATPIEKILYVLITPPQDQLFLAIAPTRAKR</sequence>
<accession>A0A2S9EBQ8</accession>
<dbReference type="InterPro" id="IPR046673">
    <property type="entry name" value="ToxA_N"/>
</dbReference>
<dbReference type="EMBL" id="PCQL01000032">
    <property type="protein sequence ID" value="PRC12347.1"/>
    <property type="molecule type" value="Genomic_DNA"/>
</dbReference>
<dbReference type="Pfam" id="PF20178">
    <property type="entry name" value="ToxA_N"/>
    <property type="match status" value="1"/>
</dbReference>
<protein>
    <recommendedName>
        <fullName evidence="1">Dermonecrotic toxin N-terminal domain-containing protein</fullName>
    </recommendedName>
</protein>
<evidence type="ECO:0000313" key="3">
    <source>
        <dbReference type="Proteomes" id="UP000238045"/>
    </source>
</evidence>